<dbReference type="EMBL" id="BAAACP010000020">
    <property type="protein sequence ID" value="GAA0865932.1"/>
    <property type="molecule type" value="Genomic_DNA"/>
</dbReference>
<evidence type="ECO:0000313" key="1">
    <source>
        <dbReference type="EMBL" id="GAA0865932.1"/>
    </source>
</evidence>
<name>A0ABP3XK19_9FIRM</name>
<dbReference type="Proteomes" id="UP001400965">
    <property type="component" value="Unassembled WGS sequence"/>
</dbReference>
<keyword evidence="2" id="KW-1185">Reference proteome</keyword>
<reference evidence="2" key="1">
    <citation type="journal article" date="2019" name="Int. J. Syst. Evol. Microbiol.">
        <title>The Global Catalogue of Microorganisms (GCM) 10K type strain sequencing project: providing services to taxonomists for standard genome sequencing and annotation.</title>
        <authorList>
            <consortium name="The Broad Institute Genomics Platform"/>
            <consortium name="The Broad Institute Genome Sequencing Center for Infectious Disease"/>
            <person name="Wu L."/>
            <person name="Ma J."/>
        </authorList>
    </citation>
    <scope>NUCLEOTIDE SEQUENCE [LARGE SCALE GENOMIC DNA]</scope>
    <source>
        <strain evidence="2">JCM 6486</strain>
    </source>
</reference>
<dbReference type="RefSeq" id="WP_346046602.1">
    <property type="nucleotide sequence ID" value="NZ_BAAACP010000020.1"/>
</dbReference>
<protein>
    <submittedName>
        <fullName evidence="1">Uncharacterized protein</fullName>
    </submittedName>
</protein>
<organism evidence="1 2">
    <name type="scientific">Paraclostridium tenue</name>
    <dbReference type="NCBI Taxonomy" id="1737"/>
    <lineage>
        <taxon>Bacteria</taxon>
        <taxon>Bacillati</taxon>
        <taxon>Bacillota</taxon>
        <taxon>Clostridia</taxon>
        <taxon>Peptostreptococcales</taxon>
        <taxon>Peptostreptococcaceae</taxon>
        <taxon>Paraclostridium</taxon>
    </lineage>
</organism>
<proteinExistence type="predicted"/>
<sequence length="61" mass="7216">MGRKIEYYCDCCNKQVNKEEDLTTIEITFGSTEGIQHRDVCFDCWKEYTNKIAEVAKELFK</sequence>
<accession>A0ABP3XK19</accession>
<comment type="caution">
    <text evidence="1">The sequence shown here is derived from an EMBL/GenBank/DDBJ whole genome shotgun (WGS) entry which is preliminary data.</text>
</comment>
<gene>
    <name evidence="1" type="ORF">GCM10008917_25370</name>
</gene>
<evidence type="ECO:0000313" key="2">
    <source>
        <dbReference type="Proteomes" id="UP001400965"/>
    </source>
</evidence>